<sequence length="153" mass="15622">GYEGYEFYTPPSSAPTPPGASYGYGGGAAPGGSWEPAKAAELGLGSSEGSSGSGAAFGSPGSSSDSIIAKINQRLDLLAKEGTAGDGRQEQDSSFRFDSFSALDSRSPRDPFRAAFPAGSERERERNPPFAARDPARPRGSLGLLRATSGAAS</sequence>
<evidence type="ECO:0000313" key="3">
    <source>
        <dbReference type="Proteomes" id="UP000659062"/>
    </source>
</evidence>
<dbReference type="GO" id="GO:0003677">
    <property type="term" value="F:DNA binding"/>
    <property type="evidence" value="ECO:0007669"/>
    <property type="project" value="InterPro"/>
</dbReference>
<feature type="non-terminal residue" evidence="2">
    <location>
        <position position="153"/>
    </location>
</feature>
<dbReference type="OrthoDB" id="8923935at2759"/>
<protein>
    <submittedName>
        <fullName evidence="2">AKAP8 protein</fullName>
    </submittedName>
</protein>
<dbReference type="Proteomes" id="UP000659062">
    <property type="component" value="Unassembled WGS sequence"/>
</dbReference>
<dbReference type="InterPro" id="IPR007071">
    <property type="entry name" value="AKAP95"/>
</dbReference>
<organism evidence="2 3">
    <name type="scientific">Copsychus sechellarum</name>
    <dbReference type="NCBI Taxonomy" id="797021"/>
    <lineage>
        <taxon>Eukaryota</taxon>
        <taxon>Metazoa</taxon>
        <taxon>Chordata</taxon>
        <taxon>Craniata</taxon>
        <taxon>Vertebrata</taxon>
        <taxon>Euteleostomi</taxon>
        <taxon>Archelosauria</taxon>
        <taxon>Archosauria</taxon>
        <taxon>Dinosauria</taxon>
        <taxon>Saurischia</taxon>
        <taxon>Theropoda</taxon>
        <taxon>Coelurosauria</taxon>
        <taxon>Aves</taxon>
        <taxon>Neognathae</taxon>
        <taxon>Neoaves</taxon>
        <taxon>Telluraves</taxon>
        <taxon>Australaves</taxon>
        <taxon>Passeriformes</taxon>
        <taxon>Muscicapidae</taxon>
        <taxon>Copsychus</taxon>
    </lineage>
</organism>
<gene>
    <name evidence="2" type="primary">Akap8</name>
    <name evidence="2" type="ORF">COPSEC_R16419</name>
</gene>
<comment type="caution">
    <text evidence="2">The sequence shown here is derived from an EMBL/GenBank/DDBJ whole genome shotgun (WGS) entry which is preliminary data.</text>
</comment>
<feature type="non-terminal residue" evidence="2">
    <location>
        <position position="1"/>
    </location>
</feature>
<dbReference type="EMBL" id="WBNE01000520">
    <property type="protein sequence ID" value="NXD46532.1"/>
    <property type="molecule type" value="Genomic_DNA"/>
</dbReference>
<feature type="compositionally biased region" description="Low complexity" evidence="1">
    <location>
        <begin position="39"/>
        <end position="65"/>
    </location>
</feature>
<dbReference type="GO" id="GO:0034237">
    <property type="term" value="F:protein kinase A regulatory subunit binding"/>
    <property type="evidence" value="ECO:0007669"/>
    <property type="project" value="TreeGrafter"/>
</dbReference>
<accession>A0A851W0E7</accession>
<dbReference type="GO" id="GO:0016363">
    <property type="term" value="C:nuclear matrix"/>
    <property type="evidence" value="ECO:0007669"/>
    <property type="project" value="TreeGrafter"/>
</dbReference>
<name>A0A851W0E7_9PASS</name>
<reference evidence="2" key="1">
    <citation type="submission" date="2019-09" db="EMBL/GenBank/DDBJ databases">
        <title>Bird 10,000 Genomes (B10K) Project - Family phase.</title>
        <authorList>
            <person name="Zhang G."/>
        </authorList>
    </citation>
    <scope>NUCLEOTIDE SEQUENCE</scope>
    <source>
        <strain evidence="2">OUT-0061</strain>
        <tissue evidence="2">Blood</tissue>
    </source>
</reference>
<keyword evidence="3" id="KW-1185">Reference proteome</keyword>
<feature type="region of interest" description="Disordered" evidence="1">
    <location>
        <begin position="80"/>
        <end position="153"/>
    </location>
</feature>
<feature type="region of interest" description="Disordered" evidence="1">
    <location>
        <begin position="1"/>
        <end position="65"/>
    </location>
</feature>
<dbReference type="PANTHER" id="PTHR12190:SF6">
    <property type="entry name" value="A-KINASE ANCHOR PROTEIN 8"/>
    <property type="match status" value="1"/>
</dbReference>
<dbReference type="PANTHER" id="PTHR12190">
    <property type="entry name" value="A-KINASE ANCHOR PROTEIN AKAP 8"/>
    <property type="match status" value="1"/>
</dbReference>
<dbReference type="AlphaFoldDB" id="A0A851W0E7"/>
<proteinExistence type="predicted"/>
<evidence type="ECO:0000256" key="1">
    <source>
        <dbReference type="SAM" id="MobiDB-lite"/>
    </source>
</evidence>
<evidence type="ECO:0000313" key="2">
    <source>
        <dbReference type="EMBL" id="NXD46532.1"/>
    </source>
</evidence>